<evidence type="ECO:0000256" key="2">
    <source>
        <dbReference type="PROSITE-ProRule" id="PRU00504"/>
    </source>
</evidence>
<gene>
    <name evidence="3" type="ORF">OP8BY_1354</name>
</gene>
<dbReference type="Proteomes" id="UP000257323">
    <property type="component" value="Unassembled WGS sequence"/>
</dbReference>
<dbReference type="PANTHER" id="PTHR24104">
    <property type="entry name" value="E3 UBIQUITIN-PROTEIN LIGASE NHLRC1-RELATED"/>
    <property type="match status" value="1"/>
</dbReference>
<dbReference type="InterPro" id="IPR001258">
    <property type="entry name" value="NHL_repeat"/>
</dbReference>
<protein>
    <recommendedName>
        <fullName evidence="5">6-bladed beta-propeller</fullName>
    </recommendedName>
</protein>
<organism evidence="3 4">
    <name type="scientific">Candidatus Saccharicenans subterraneus</name>
    <dbReference type="NCBI Taxonomy" id="2508984"/>
    <lineage>
        <taxon>Bacteria</taxon>
        <taxon>Candidatus Aminicenantota</taxon>
        <taxon>Candidatus Aminicenantia</taxon>
        <taxon>Candidatus Aminicenantales</taxon>
        <taxon>Candidatus Saccharicenantaceae</taxon>
        <taxon>Candidatus Saccharicenans</taxon>
    </lineage>
</organism>
<dbReference type="Gene3D" id="2.120.10.30">
    <property type="entry name" value="TolB, C-terminal domain"/>
    <property type="match status" value="1"/>
</dbReference>
<dbReference type="InterPro" id="IPR050952">
    <property type="entry name" value="TRIM-NHL_E3_ligases"/>
</dbReference>
<evidence type="ECO:0000256" key="1">
    <source>
        <dbReference type="ARBA" id="ARBA00022737"/>
    </source>
</evidence>
<evidence type="ECO:0000313" key="4">
    <source>
        <dbReference type="Proteomes" id="UP000257323"/>
    </source>
</evidence>
<feature type="repeat" description="NHL" evidence="2">
    <location>
        <begin position="94"/>
        <end position="127"/>
    </location>
</feature>
<keyword evidence="1" id="KW-0677">Repeat</keyword>
<evidence type="ECO:0000313" key="3">
    <source>
        <dbReference type="EMBL" id="RFT16741.1"/>
    </source>
</evidence>
<dbReference type="AlphaFoldDB" id="A0A3E2BPW8"/>
<accession>A0A3E2BPW8</accession>
<evidence type="ECO:0008006" key="5">
    <source>
        <dbReference type="Google" id="ProtNLM"/>
    </source>
</evidence>
<sequence length="409" mass="46880">MGKGHSKRLVAKPNFNLIHDKKDLILSSKFERGVSVWKKRFIYLCLSLFILLGEQLNKCALASTPIVLTPDDSKPKEYPIRAEFVLKIGSDKPNEDFYDPPSLAISKNGRIYVLDSGNGRVQCFSREGNFLFSFGRRGQGPGELSRSARIINILSDGNIYVIDNPQRRINVYDQDGKFLYSAKTSAWYNDIELLNKTYYLSSIILKENHKPIHVSRSLGKIDAEFGIFIEPAVGILKQISQLPIPEPWRYYYHNSNFTQLIGTKKNELIFSQGFPYRLIKYDIEGKILMDIMGDVDFNTYLQVKYKVDGFGTSIITNPPGASRVVLGMDIIKNGDQLAVPFLNPESNIFYIDNYDLDLNLISRFKLLDRVADIRKKEYVIQAIIDDDNNFYIVVFSEEDYPKVVKYKLL</sequence>
<reference evidence="3 4" key="1">
    <citation type="submission" date="2018-08" db="EMBL/GenBank/DDBJ databases">
        <title>Genome analysis of the thermophilic bacterium of the candidate phylum Aminicenantes from deep subsurface aquifer revealed its physiology and ecological role.</title>
        <authorList>
            <person name="Kadnikov V.V."/>
            <person name="Mardanov A.V."/>
            <person name="Beletsky A.V."/>
            <person name="Karnachuk O.V."/>
            <person name="Ravin N.V."/>
        </authorList>
    </citation>
    <scope>NUCLEOTIDE SEQUENCE [LARGE SCALE GENOMIC DNA]</scope>
    <source>
        <strain evidence="3">BY38</strain>
    </source>
</reference>
<dbReference type="EMBL" id="QUAH01000002">
    <property type="protein sequence ID" value="RFT16741.1"/>
    <property type="molecule type" value="Genomic_DNA"/>
</dbReference>
<dbReference type="GO" id="GO:0008270">
    <property type="term" value="F:zinc ion binding"/>
    <property type="evidence" value="ECO:0007669"/>
    <property type="project" value="UniProtKB-KW"/>
</dbReference>
<dbReference type="SUPFAM" id="SSF101898">
    <property type="entry name" value="NHL repeat"/>
    <property type="match status" value="1"/>
</dbReference>
<comment type="caution">
    <text evidence="3">The sequence shown here is derived from an EMBL/GenBank/DDBJ whole genome shotgun (WGS) entry which is preliminary data.</text>
</comment>
<dbReference type="PANTHER" id="PTHR24104:SF25">
    <property type="entry name" value="PROTEIN LIN-41"/>
    <property type="match status" value="1"/>
</dbReference>
<dbReference type="InterPro" id="IPR011042">
    <property type="entry name" value="6-blade_b-propeller_TolB-like"/>
</dbReference>
<dbReference type="PROSITE" id="PS51125">
    <property type="entry name" value="NHL"/>
    <property type="match status" value="1"/>
</dbReference>
<proteinExistence type="predicted"/>
<dbReference type="Pfam" id="PF17170">
    <property type="entry name" value="DUF5128"/>
    <property type="match status" value="1"/>
</dbReference>
<name>A0A3E2BPW8_9BACT</name>